<dbReference type="InterPro" id="IPR036737">
    <property type="entry name" value="OmpA-like_sf"/>
</dbReference>
<feature type="chain" id="PRO_5045566485" evidence="3">
    <location>
        <begin position="25"/>
        <end position="789"/>
    </location>
</feature>
<dbReference type="EMBL" id="JAUSVX010000012">
    <property type="protein sequence ID" value="MDQ0472537.1"/>
    <property type="molecule type" value="Genomic_DNA"/>
</dbReference>
<feature type="compositionally biased region" description="Pro residues" evidence="2">
    <location>
        <begin position="383"/>
        <end position="396"/>
    </location>
</feature>
<feature type="compositionally biased region" description="Low complexity" evidence="2">
    <location>
        <begin position="145"/>
        <end position="156"/>
    </location>
</feature>
<feature type="compositionally biased region" description="Low complexity" evidence="2">
    <location>
        <begin position="39"/>
        <end position="50"/>
    </location>
</feature>
<reference evidence="5 6" key="1">
    <citation type="submission" date="2023-07" db="EMBL/GenBank/DDBJ databases">
        <title>Genomic Encyclopedia of Type Strains, Phase IV (KMG-IV): sequencing the most valuable type-strain genomes for metagenomic binning, comparative biology and taxonomic classification.</title>
        <authorList>
            <person name="Goeker M."/>
        </authorList>
    </citation>
    <scope>NUCLEOTIDE SEQUENCE [LARGE SCALE GENOMIC DNA]</scope>
    <source>
        <strain evidence="5 6">DSM 19619</strain>
    </source>
</reference>
<evidence type="ECO:0000256" key="2">
    <source>
        <dbReference type="SAM" id="MobiDB-lite"/>
    </source>
</evidence>
<proteinExistence type="predicted"/>
<keyword evidence="1" id="KW-0472">Membrane</keyword>
<evidence type="ECO:0000313" key="5">
    <source>
        <dbReference type="EMBL" id="MDQ0472537.1"/>
    </source>
</evidence>
<accession>A0ABU0JE32</accession>
<dbReference type="PANTHER" id="PTHR30329:SF21">
    <property type="entry name" value="LIPOPROTEIN YIAD-RELATED"/>
    <property type="match status" value="1"/>
</dbReference>
<feature type="region of interest" description="Disordered" evidence="2">
    <location>
        <begin position="39"/>
        <end position="417"/>
    </location>
</feature>
<protein>
    <submittedName>
        <fullName evidence="5">Outer membrane protein OmpA-like peptidoglycan-associated protein</fullName>
    </submittedName>
</protein>
<dbReference type="SUPFAM" id="SSF103088">
    <property type="entry name" value="OmpA-like"/>
    <property type="match status" value="1"/>
</dbReference>
<dbReference type="Pfam" id="PF00691">
    <property type="entry name" value="OmpA"/>
    <property type="match status" value="1"/>
</dbReference>
<feature type="region of interest" description="Disordered" evidence="2">
    <location>
        <begin position="487"/>
        <end position="510"/>
    </location>
</feature>
<evidence type="ECO:0000256" key="1">
    <source>
        <dbReference type="PROSITE-ProRule" id="PRU00473"/>
    </source>
</evidence>
<keyword evidence="3" id="KW-0732">Signal</keyword>
<dbReference type="CDD" id="cd07185">
    <property type="entry name" value="OmpA_C-like"/>
    <property type="match status" value="1"/>
</dbReference>
<dbReference type="Gene3D" id="3.30.1330.60">
    <property type="entry name" value="OmpA-like domain"/>
    <property type="match status" value="1"/>
</dbReference>
<dbReference type="PROSITE" id="PS51123">
    <property type="entry name" value="OMPA_2"/>
    <property type="match status" value="1"/>
</dbReference>
<feature type="compositionally biased region" description="Basic and acidic residues" evidence="2">
    <location>
        <begin position="58"/>
        <end position="67"/>
    </location>
</feature>
<feature type="compositionally biased region" description="Pro residues" evidence="2">
    <location>
        <begin position="269"/>
        <end position="279"/>
    </location>
</feature>
<comment type="caution">
    <text evidence="5">The sequence shown here is derived from an EMBL/GenBank/DDBJ whole genome shotgun (WGS) entry which is preliminary data.</text>
</comment>
<dbReference type="Proteomes" id="UP001242480">
    <property type="component" value="Unassembled WGS sequence"/>
</dbReference>
<dbReference type="InterPro" id="IPR006665">
    <property type="entry name" value="OmpA-like"/>
</dbReference>
<evidence type="ECO:0000259" key="4">
    <source>
        <dbReference type="PROSITE" id="PS51123"/>
    </source>
</evidence>
<sequence>MPLKTYLIGLAGALALTASPAAIAAAQQAPALPLVMAQAAPAPAEANPDDALAKRRQKLQEMRDARQAEQGGEPDTAKPRKPRKPQDAAEPQQADQGAQPAETPAKPRKPRKPQDATEAPAPQPADQGGEPDTAKPRKPRKPQDAAEAPAPQPVDQGAQPAETPAKPRKPRKPQDAAETPAQPVDQGAQPAETPVKPRKPRQPDETAQPASPPPVDQGANPPAETPVKPRKPRQPDEAAQPQPPQPLDQGDNQPGKPRRKPDQAGAPDQPQPGGPPSPRPGDQARPETKPAPVEQAQPETPPAPAAGGVDVLGDNRPLDQLTDAELRARLQAARARANDKSLPAQTRAQLRETIKASGQEILARRARRVNGQQPDQAGQVPTPGLPKPGLPIPGTPPVVAEPAPGQPPAGQPNPVVTNPRVDPNAERQAAALLVDNAPATGLSNQALRGRLSLYRDALSAGNLSPETQRRLRQRLSADSQTLRLRVAEQETAVPGQPNPPQGAGRPPRMPPPLVVLQPTLQDIPGIIADRRPPAGLDERTLNRRILVYRDAVNDPRYGDADRAYFQRYLLADREELRRRMMEDRRQRLDDLRWARDNRQLDVDIDVDLRPPMPSRPPIQTIWAAEVDDSAIEEQLIARPLRPLPQRYPRQVLMAQPETVLTRPEIRQSIPSVELDTIHFGFNQAVVSEEEIANLDRIGRILEKIVAAHPNEVFLIEGHTDAVGSDASNLVLSRQRAEAVKQALTEYYQISPDNLTTAGLGARYLKVQTPDPEQENRRVTIRRITALVQN</sequence>
<organism evidence="5 6">
    <name type="scientific">Labrys wisconsinensis</name>
    <dbReference type="NCBI Taxonomy" id="425677"/>
    <lineage>
        <taxon>Bacteria</taxon>
        <taxon>Pseudomonadati</taxon>
        <taxon>Pseudomonadota</taxon>
        <taxon>Alphaproteobacteria</taxon>
        <taxon>Hyphomicrobiales</taxon>
        <taxon>Xanthobacteraceae</taxon>
        <taxon>Labrys</taxon>
    </lineage>
</organism>
<evidence type="ECO:0000313" key="6">
    <source>
        <dbReference type="Proteomes" id="UP001242480"/>
    </source>
</evidence>
<feature type="signal peptide" evidence="3">
    <location>
        <begin position="1"/>
        <end position="24"/>
    </location>
</feature>
<dbReference type="RefSeq" id="WP_307279495.1">
    <property type="nucleotide sequence ID" value="NZ_JAUSVX010000012.1"/>
</dbReference>
<dbReference type="PANTHER" id="PTHR30329">
    <property type="entry name" value="STATOR ELEMENT OF FLAGELLAR MOTOR COMPLEX"/>
    <property type="match status" value="1"/>
</dbReference>
<feature type="compositionally biased region" description="Low complexity" evidence="2">
    <location>
        <begin position="88"/>
        <end position="102"/>
    </location>
</feature>
<gene>
    <name evidence="5" type="ORF">QO011_005566</name>
</gene>
<keyword evidence="6" id="KW-1185">Reference proteome</keyword>
<name>A0ABU0JE32_9HYPH</name>
<feature type="domain" description="OmpA-like" evidence="4">
    <location>
        <begin position="666"/>
        <end position="789"/>
    </location>
</feature>
<dbReference type="InterPro" id="IPR050330">
    <property type="entry name" value="Bact_OuterMem_StrucFunc"/>
</dbReference>
<evidence type="ECO:0000256" key="3">
    <source>
        <dbReference type="SAM" id="SignalP"/>
    </source>
</evidence>